<reference evidence="6 7" key="1">
    <citation type="journal article" date="2023" name="Hortic Res">
        <title>Pangenome of water caltrop reveals structural variations and asymmetric subgenome divergence after allopolyploidization.</title>
        <authorList>
            <person name="Zhang X."/>
            <person name="Chen Y."/>
            <person name="Wang L."/>
            <person name="Yuan Y."/>
            <person name="Fang M."/>
            <person name="Shi L."/>
            <person name="Lu R."/>
            <person name="Comes H.P."/>
            <person name="Ma Y."/>
            <person name="Chen Y."/>
            <person name="Huang G."/>
            <person name="Zhou Y."/>
            <person name="Zheng Z."/>
            <person name="Qiu Y."/>
        </authorList>
    </citation>
    <scope>NUCLEOTIDE SEQUENCE [LARGE SCALE GENOMIC DNA]</scope>
    <source>
        <strain evidence="6">F231</strain>
    </source>
</reference>
<accession>A0AAN7RIF7</accession>
<dbReference type="Pfam" id="PF13921">
    <property type="entry name" value="Myb_DNA-bind_6"/>
    <property type="match status" value="1"/>
</dbReference>
<dbReference type="InterPro" id="IPR017930">
    <property type="entry name" value="Myb_dom"/>
</dbReference>
<evidence type="ECO:0000259" key="5">
    <source>
        <dbReference type="PROSITE" id="PS51294"/>
    </source>
</evidence>
<keyword evidence="7" id="KW-1185">Reference proteome</keyword>
<feature type="region of interest" description="Disordered" evidence="3">
    <location>
        <begin position="1"/>
        <end position="174"/>
    </location>
</feature>
<dbReference type="Proteomes" id="UP001346149">
    <property type="component" value="Unassembled WGS sequence"/>
</dbReference>
<proteinExistence type="predicted"/>
<evidence type="ECO:0000256" key="3">
    <source>
        <dbReference type="SAM" id="MobiDB-lite"/>
    </source>
</evidence>
<evidence type="ECO:0000256" key="1">
    <source>
        <dbReference type="ARBA" id="ARBA00004123"/>
    </source>
</evidence>
<feature type="compositionally biased region" description="Basic and acidic residues" evidence="3">
    <location>
        <begin position="72"/>
        <end position="82"/>
    </location>
</feature>
<dbReference type="PANTHER" id="PTHR47430">
    <property type="entry name" value="GB|AAC33480.1"/>
    <property type="match status" value="1"/>
</dbReference>
<dbReference type="EMBL" id="JAXQNO010000005">
    <property type="protein sequence ID" value="KAK4798108.1"/>
    <property type="molecule type" value="Genomic_DNA"/>
</dbReference>
<keyword evidence="2" id="KW-0539">Nucleus</keyword>
<feature type="domain" description="Myb-like" evidence="4">
    <location>
        <begin position="496"/>
        <end position="549"/>
    </location>
</feature>
<dbReference type="InterPro" id="IPR009057">
    <property type="entry name" value="Homeodomain-like_sf"/>
</dbReference>
<feature type="compositionally biased region" description="Basic residues" evidence="3">
    <location>
        <begin position="157"/>
        <end position="166"/>
    </location>
</feature>
<dbReference type="InterPro" id="IPR001005">
    <property type="entry name" value="SANT/Myb"/>
</dbReference>
<dbReference type="SUPFAM" id="SSF46689">
    <property type="entry name" value="Homeodomain-like"/>
    <property type="match status" value="2"/>
</dbReference>
<evidence type="ECO:0000256" key="2">
    <source>
        <dbReference type="ARBA" id="ARBA00023242"/>
    </source>
</evidence>
<feature type="compositionally biased region" description="Basic and acidic residues" evidence="3">
    <location>
        <begin position="1"/>
        <end position="32"/>
    </location>
</feature>
<dbReference type="PANTHER" id="PTHR47430:SF4">
    <property type="entry name" value="GB|AAC33480.1"/>
    <property type="match status" value="1"/>
</dbReference>
<dbReference type="CDD" id="cd00167">
    <property type="entry name" value="SANT"/>
    <property type="match status" value="1"/>
</dbReference>
<evidence type="ECO:0000259" key="4">
    <source>
        <dbReference type="PROSITE" id="PS50090"/>
    </source>
</evidence>
<dbReference type="SMART" id="SM00717">
    <property type="entry name" value="SANT"/>
    <property type="match status" value="3"/>
</dbReference>
<dbReference type="PROSITE" id="PS50090">
    <property type="entry name" value="MYB_LIKE"/>
    <property type="match status" value="3"/>
</dbReference>
<feature type="compositionally biased region" description="Polar residues" evidence="3">
    <location>
        <begin position="128"/>
        <end position="140"/>
    </location>
</feature>
<dbReference type="AlphaFoldDB" id="A0AAN7RIF7"/>
<dbReference type="Gene3D" id="1.10.10.60">
    <property type="entry name" value="Homeodomain-like"/>
    <property type="match status" value="2"/>
</dbReference>
<organism evidence="6 7">
    <name type="scientific">Trapa natans</name>
    <name type="common">Water chestnut</name>
    <dbReference type="NCBI Taxonomy" id="22666"/>
    <lineage>
        <taxon>Eukaryota</taxon>
        <taxon>Viridiplantae</taxon>
        <taxon>Streptophyta</taxon>
        <taxon>Embryophyta</taxon>
        <taxon>Tracheophyta</taxon>
        <taxon>Spermatophyta</taxon>
        <taxon>Magnoliopsida</taxon>
        <taxon>eudicotyledons</taxon>
        <taxon>Gunneridae</taxon>
        <taxon>Pentapetalae</taxon>
        <taxon>rosids</taxon>
        <taxon>malvids</taxon>
        <taxon>Myrtales</taxon>
        <taxon>Lythraceae</taxon>
        <taxon>Trapa</taxon>
    </lineage>
</organism>
<feature type="region of interest" description="Disordered" evidence="3">
    <location>
        <begin position="203"/>
        <end position="227"/>
    </location>
</feature>
<evidence type="ECO:0000313" key="7">
    <source>
        <dbReference type="Proteomes" id="UP001346149"/>
    </source>
</evidence>
<comment type="subcellular location">
    <subcellularLocation>
        <location evidence="1">Nucleus</location>
    </subcellularLocation>
</comment>
<protein>
    <submittedName>
        <fullName evidence="6">Uncharacterized protein</fullName>
    </submittedName>
</protein>
<name>A0AAN7RIF7_TRANT</name>
<comment type="caution">
    <text evidence="6">The sequence shown here is derived from an EMBL/GenBank/DDBJ whole genome shotgun (WGS) entry which is preliminary data.</text>
</comment>
<evidence type="ECO:0000313" key="6">
    <source>
        <dbReference type="EMBL" id="KAK4798108.1"/>
    </source>
</evidence>
<feature type="compositionally biased region" description="Polar residues" evidence="3">
    <location>
        <begin position="61"/>
        <end position="71"/>
    </location>
</feature>
<gene>
    <name evidence="6" type="ORF">SAY86_030434</name>
</gene>
<sequence length="589" mass="68593">MGKTSETKQGEKRRIGDQDISRCHSKSADSMREVSVVNSGSLERKKKKKRKHDSDGISDEFVSTVTTSENTKGMDVDAENKRDGKKKRKVEQDIDQEKVLDEPLEKNKKGGPEKGPCAFHLTNDDSNDGVTRNKYNNKDTSAYGDENYIQNESERLKGKKRKKEHKHNFMDDTKAGLGECEENISVPRKKKDYTKESEVGNVAYGDCNKKGSNMNKHEKKKHKKKECNKQHEFVTNQLDLVYGESSNVEKKNKLKMKQKGDNEVGNTDKLAIKSARKVRFADNVEFFPSLDDRSKGKSVEKDQLVWGKRFSPEEDELIRESIFQYIKDHELGENGLMMILHCGKYPKIRGTCWKEIGTALPWRPYKSVFYRAHTLFERSETRSWTKEEEELIKKYYEENGSDWKTLAKLMGKFRIHVKDTWRRIKLPNMKKGHWSQDEYQQLFDLVNMDLQMKALEEKVSNHRILRDNISWAAISERLSTRTNQVCCQKWYTQLTSPMVKEGLWADTDDYRLLNALVGLDACSMEEVDWNCLVENRSGELCRKRWTQMVRHIGDNCKKSFVEQVDILSERYCPDLIDVREAIDKKSLED</sequence>
<feature type="domain" description="Myb-like" evidence="4">
    <location>
        <begin position="383"/>
        <end position="425"/>
    </location>
</feature>
<dbReference type="GO" id="GO:0005634">
    <property type="term" value="C:nucleus"/>
    <property type="evidence" value="ECO:0007669"/>
    <property type="project" value="UniProtKB-SubCell"/>
</dbReference>
<feature type="domain" description="HTH myb-type" evidence="5">
    <location>
        <begin position="382"/>
        <end position="429"/>
    </location>
</feature>
<feature type="compositionally biased region" description="Basic and acidic residues" evidence="3">
    <location>
        <begin position="90"/>
        <end position="112"/>
    </location>
</feature>
<feature type="compositionally biased region" description="Basic residues" evidence="3">
    <location>
        <begin position="217"/>
        <end position="226"/>
    </location>
</feature>
<dbReference type="PROSITE" id="PS51294">
    <property type="entry name" value="HTH_MYB"/>
    <property type="match status" value="1"/>
</dbReference>
<feature type="domain" description="Myb-like" evidence="4">
    <location>
        <begin position="426"/>
        <end position="494"/>
    </location>
</feature>